<gene>
    <name evidence="2" type="ORF">H4W34_006323</name>
</gene>
<protein>
    <recommendedName>
        <fullName evidence="4">YD repeat-containing protein</fullName>
    </recommendedName>
</protein>
<evidence type="ECO:0000313" key="3">
    <source>
        <dbReference type="Proteomes" id="UP000627838"/>
    </source>
</evidence>
<reference evidence="2 3" key="1">
    <citation type="submission" date="2020-10" db="EMBL/GenBank/DDBJ databases">
        <title>Sequencing the genomes of 1000 actinobacteria strains.</title>
        <authorList>
            <person name="Klenk H.-P."/>
        </authorList>
    </citation>
    <scope>NUCLEOTIDE SEQUENCE [LARGE SCALE GENOMIC DNA]</scope>
    <source>
        <strain evidence="2 3">DSM 46744</strain>
    </source>
</reference>
<evidence type="ECO:0008006" key="4">
    <source>
        <dbReference type="Google" id="ProtNLM"/>
    </source>
</evidence>
<name>A0ABR9K2D3_9ACTN</name>
<accession>A0ABR9K2D3</accession>
<evidence type="ECO:0000313" key="2">
    <source>
        <dbReference type="EMBL" id="MBE1536490.1"/>
    </source>
</evidence>
<sequence>MVPAWKAYREFAFRIVYDDGAELESPARRRAGDPFPEGRANRRRWSPGGEDRVLFATRPPARPSGGGPETRSGVLRAMDRNGRVIDEAEFRY</sequence>
<evidence type="ECO:0000256" key="1">
    <source>
        <dbReference type="SAM" id="MobiDB-lite"/>
    </source>
</evidence>
<dbReference type="EMBL" id="JADBDZ010000001">
    <property type="protein sequence ID" value="MBE1536490.1"/>
    <property type="molecule type" value="Genomic_DNA"/>
</dbReference>
<organism evidence="2 3">
    <name type="scientific">Actinomadura algeriensis</name>
    <dbReference type="NCBI Taxonomy" id="1679523"/>
    <lineage>
        <taxon>Bacteria</taxon>
        <taxon>Bacillati</taxon>
        <taxon>Actinomycetota</taxon>
        <taxon>Actinomycetes</taxon>
        <taxon>Streptosporangiales</taxon>
        <taxon>Thermomonosporaceae</taxon>
        <taxon>Actinomadura</taxon>
    </lineage>
</organism>
<dbReference type="Proteomes" id="UP000627838">
    <property type="component" value="Unassembled WGS sequence"/>
</dbReference>
<comment type="caution">
    <text evidence="2">The sequence shown here is derived from an EMBL/GenBank/DDBJ whole genome shotgun (WGS) entry which is preliminary data.</text>
</comment>
<keyword evidence="3" id="KW-1185">Reference proteome</keyword>
<proteinExistence type="predicted"/>
<dbReference type="RefSeq" id="WP_192762518.1">
    <property type="nucleotide sequence ID" value="NZ_JADBDZ010000001.1"/>
</dbReference>
<feature type="region of interest" description="Disordered" evidence="1">
    <location>
        <begin position="25"/>
        <end position="78"/>
    </location>
</feature>